<dbReference type="Gene3D" id="3.50.50.60">
    <property type="entry name" value="FAD/NAD(P)-binding domain"/>
    <property type="match status" value="1"/>
</dbReference>
<proteinExistence type="inferred from homology"/>
<reference evidence="6" key="1">
    <citation type="journal article" date="2023" name="IScience">
        <title>Live-bearing cockroach genome reveals convergent evolutionary mechanisms linked to viviparity in insects and beyond.</title>
        <authorList>
            <person name="Fouks B."/>
            <person name="Harrison M.C."/>
            <person name="Mikhailova A.A."/>
            <person name="Marchal E."/>
            <person name="English S."/>
            <person name="Carruthers M."/>
            <person name="Jennings E.C."/>
            <person name="Chiamaka E.L."/>
            <person name="Frigard R.A."/>
            <person name="Pippel M."/>
            <person name="Attardo G.M."/>
            <person name="Benoit J.B."/>
            <person name="Bornberg-Bauer E."/>
            <person name="Tobe S.S."/>
        </authorList>
    </citation>
    <scope>NUCLEOTIDE SEQUENCE</scope>
    <source>
        <strain evidence="6">Stay&amp;Tobe</strain>
    </source>
</reference>
<evidence type="ECO:0000313" key="6">
    <source>
        <dbReference type="EMBL" id="KAJ9576455.1"/>
    </source>
</evidence>
<dbReference type="EMBL" id="JASPKZ010009790">
    <property type="protein sequence ID" value="KAJ9576455.1"/>
    <property type="molecule type" value="Genomic_DNA"/>
</dbReference>
<comment type="similarity">
    <text evidence="1">Belongs to the GcvT family.</text>
</comment>
<evidence type="ECO:0000259" key="4">
    <source>
        <dbReference type="Pfam" id="PF08669"/>
    </source>
</evidence>
<accession>A0AAD7Z980</accession>
<dbReference type="InterPro" id="IPR032503">
    <property type="entry name" value="FAO_M"/>
</dbReference>
<organism evidence="6 7">
    <name type="scientific">Diploptera punctata</name>
    <name type="common">Pacific beetle cockroach</name>
    <dbReference type="NCBI Taxonomy" id="6984"/>
    <lineage>
        <taxon>Eukaryota</taxon>
        <taxon>Metazoa</taxon>
        <taxon>Ecdysozoa</taxon>
        <taxon>Arthropoda</taxon>
        <taxon>Hexapoda</taxon>
        <taxon>Insecta</taxon>
        <taxon>Pterygota</taxon>
        <taxon>Neoptera</taxon>
        <taxon>Polyneoptera</taxon>
        <taxon>Dictyoptera</taxon>
        <taxon>Blattodea</taxon>
        <taxon>Blaberoidea</taxon>
        <taxon>Blaberidae</taxon>
        <taxon>Diplopterinae</taxon>
        <taxon>Diploptera</taxon>
    </lineage>
</organism>
<dbReference type="InterPro" id="IPR029043">
    <property type="entry name" value="GcvT/YgfZ_C"/>
</dbReference>
<sequence length="732" mass="81227">MQLGAETGLDPGWINNGGLFIASTKARMDEYRRLCTLGVSFGIESSVLDPEETKKLFPLIDSDVIEGSLYSPGDGVVDPKKLCAALTHSAIKSGAQVIENCPVTSILTGKNIFGTRQITGVVTPLGSIKTSCVVNCCGESVSRELAALVGLHLPLVPMKHAYVITEPIPEVEGLPNIREHDASIYFRVQGQSLCMGGYETNPIVLEKVQHDSGLNVYELDWIVFSKHMRGAVNLIPAFETAGIKSTVCGPECFTPDHNPILGEDPRLLGFYHNCGYNAAGTMLGGGCGEQLANWIVNGRPNLHMFEFDIRRFTPEQRKDASWIFAKSHESYVTNYEIVFPYDENLAGRNFHQGPFHQELIDAGCVFEERQGWERPGWFSPKGPAPVPKYDWYGEYGTPRNSDVRYENLLKGEHTFGFTRSHNIIGEECLACREQVVMFDMSYFGKLYMCGPEAQKAADWLFTTDTRRPIGRTVYTCLLNTRAGVEADVTVSAIETGTGGLADPIFKGRGFYITTGGLSSYHTYAHILQILSEKNFKVGLTDLSVKLGVLSLQGPNSRDLLQPLVDVDLSDEQFPYSTTRLVRVAGHLCRAVRISFVGELGWELHVPWDSCVAVYKAIWEHANKHGLRHAGYRALHSLSSEKGYHLWNADLRSEDNPLEAGLDFMCREEGDYVGKDALDAVKRKGLKKKLAFFQLREQIPVYGLEAIWRDDEVVGYLRRGDYGHSIGSSIGQG</sequence>
<dbReference type="PANTHER" id="PTHR43757:SF11">
    <property type="entry name" value="SARCOSINE DEHYDROGENASE"/>
    <property type="match status" value="1"/>
</dbReference>
<dbReference type="SUPFAM" id="SSF51905">
    <property type="entry name" value="FAD/NAD(P)-binding domain"/>
    <property type="match status" value="1"/>
</dbReference>
<keyword evidence="7" id="KW-1185">Reference proteome</keyword>
<dbReference type="SUPFAM" id="SSF103025">
    <property type="entry name" value="Folate-binding domain"/>
    <property type="match status" value="1"/>
</dbReference>
<evidence type="ECO:0000256" key="1">
    <source>
        <dbReference type="ARBA" id="ARBA00008609"/>
    </source>
</evidence>
<dbReference type="PANTHER" id="PTHR43757">
    <property type="entry name" value="AMINOMETHYLTRANSFERASE"/>
    <property type="match status" value="1"/>
</dbReference>
<dbReference type="GO" id="GO:0005739">
    <property type="term" value="C:mitochondrion"/>
    <property type="evidence" value="ECO:0007669"/>
    <property type="project" value="TreeGrafter"/>
</dbReference>
<dbReference type="Gene3D" id="3.30.1360.120">
    <property type="entry name" value="Probable tRNA modification gtpase trme, domain 1"/>
    <property type="match status" value="1"/>
</dbReference>
<dbReference type="InterPro" id="IPR013977">
    <property type="entry name" value="GcvT_C"/>
</dbReference>
<dbReference type="InterPro" id="IPR036188">
    <property type="entry name" value="FAD/NAD-bd_sf"/>
</dbReference>
<dbReference type="Gene3D" id="3.30.9.10">
    <property type="entry name" value="D-Amino Acid Oxidase, subunit A, domain 2"/>
    <property type="match status" value="1"/>
</dbReference>
<dbReference type="Pfam" id="PF08669">
    <property type="entry name" value="GCV_T_C"/>
    <property type="match status" value="1"/>
</dbReference>
<dbReference type="Pfam" id="PF01571">
    <property type="entry name" value="GCV_T"/>
    <property type="match status" value="1"/>
</dbReference>
<dbReference type="InterPro" id="IPR028896">
    <property type="entry name" value="GcvT/YgfZ/DmdA"/>
</dbReference>
<dbReference type="SUPFAM" id="SSF54373">
    <property type="entry name" value="FAD-linked reductases, C-terminal domain"/>
    <property type="match status" value="1"/>
</dbReference>
<feature type="domain" description="FAD dependent oxidoreductase" evidence="2">
    <location>
        <begin position="3"/>
        <end position="294"/>
    </location>
</feature>
<dbReference type="InterPro" id="IPR006222">
    <property type="entry name" value="GCVT_N"/>
</dbReference>
<dbReference type="Pfam" id="PF01266">
    <property type="entry name" value="DAO"/>
    <property type="match status" value="1"/>
</dbReference>
<feature type="domain" description="GCVT N-terminal" evidence="3">
    <location>
        <begin position="355"/>
        <end position="666"/>
    </location>
</feature>
<comment type="caution">
    <text evidence="6">The sequence shown here is derived from an EMBL/GenBank/DDBJ whole genome shotgun (WGS) entry which is preliminary data.</text>
</comment>
<dbReference type="Pfam" id="PF16350">
    <property type="entry name" value="FAO_M"/>
    <property type="match status" value="1"/>
</dbReference>
<dbReference type="FunFam" id="3.50.50.60:FF:000769">
    <property type="entry name" value="Sarcosine dehydrogenase"/>
    <property type="match status" value="1"/>
</dbReference>
<dbReference type="Proteomes" id="UP001233999">
    <property type="component" value="Unassembled WGS sequence"/>
</dbReference>
<evidence type="ECO:0008006" key="8">
    <source>
        <dbReference type="Google" id="ProtNLM"/>
    </source>
</evidence>
<feature type="domain" description="Aminomethyltransferase C-terminal" evidence="4">
    <location>
        <begin position="687"/>
        <end position="732"/>
    </location>
</feature>
<name>A0AAD7Z980_DIPPU</name>
<dbReference type="SUPFAM" id="SSF101790">
    <property type="entry name" value="Aminomethyltransferase beta-barrel domain"/>
    <property type="match status" value="1"/>
</dbReference>
<dbReference type="InterPro" id="IPR006076">
    <property type="entry name" value="FAD-dep_OxRdtase"/>
</dbReference>
<dbReference type="AlphaFoldDB" id="A0AAD7Z980"/>
<feature type="domain" description="FAD dependent oxidoreductase central" evidence="5">
    <location>
        <begin position="297"/>
        <end position="350"/>
    </location>
</feature>
<protein>
    <recommendedName>
        <fullName evidence="8">Sarcosine dehydrogenase</fullName>
    </recommendedName>
</protein>
<feature type="non-terminal residue" evidence="6">
    <location>
        <position position="1"/>
    </location>
</feature>
<dbReference type="Gene3D" id="2.40.30.110">
    <property type="entry name" value="Aminomethyltransferase beta-barrel domains"/>
    <property type="match status" value="1"/>
</dbReference>
<evidence type="ECO:0000259" key="5">
    <source>
        <dbReference type="Pfam" id="PF16350"/>
    </source>
</evidence>
<evidence type="ECO:0000313" key="7">
    <source>
        <dbReference type="Proteomes" id="UP001233999"/>
    </source>
</evidence>
<dbReference type="InterPro" id="IPR027266">
    <property type="entry name" value="TrmE/GcvT-like"/>
</dbReference>
<dbReference type="Gene3D" id="3.30.70.1400">
    <property type="entry name" value="Aminomethyltransferase beta-barrel domains"/>
    <property type="match status" value="1"/>
</dbReference>
<evidence type="ECO:0000259" key="2">
    <source>
        <dbReference type="Pfam" id="PF01266"/>
    </source>
</evidence>
<evidence type="ECO:0000259" key="3">
    <source>
        <dbReference type="Pfam" id="PF01571"/>
    </source>
</evidence>
<gene>
    <name evidence="6" type="ORF">L9F63_006668</name>
</gene>
<reference evidence="6" key="2">
    <citation type="submission" date="2023-05" db="EMBL/GenBank/DDBJ databases">
        <authorList>
            <person name="Fouks B."/>
        </authorList>
    </citation>
    <scope>NUCLEOTIDE SEQUENCE</scope>
    <source>
        <strain evidence="6">Stay&amp;Tobe</strain>
        <tissue evidence="6">Testes</tissue>
    </source>
</reference>